<organism evidence="6 7">
    <name type="scientific">Merluccius polli</name>
    <name type="common">Benguela hake</name>
    <name type="synonym">Merluccius cadenati</name>
    <dbReference type="NCBI Taxonomy" id="89951"/>
    <lineage>
        <taxon>Eukaryota</taxon>
        <taxon>Metazoa</taxon>
        <taxon>Chordata</taxon>
        <taxon>Craniata</taxon>
        <taxon>Vertebrata</taxon>
        <taxon>Euteleostomi</taxon>
        <taxon>Actinopterygii</taxon>
        <taxon>Neopterygii</taxon>
        <taxon>Teleostei</taxon>
        <taxon>Neoteleostei</taxon>
        <taxon>Acanthomorphata</taxon>
        <taxon>Zeiogadaria</taxon>
        <taxon>Gadariae</taxon>
        <taxon>Gadiformes</taxon>
        <taxon>Gadoidei</taxon>
        <taxon>Merlucciidae</taxon>
        <taxon>Merluccius</taxon>
    </lineage>
</organism>
<feature type="domain" description="DAAF9 pita-bread-like" evidence="3">
    <location>
        <begin position="213"/>
        <end position="478"/>
    </location>
</feature>
<evidence type="ECO:0000313" key="6">
    <source>
        <dbReference type="EMBL" id="KAK0151338.1"/>
    </source>
</evidence>
<accession>A0AA47P8K1</accession>
<evidence type="ECO:0000259" key="1">
    <source>
        <dbReference type="Pfam" id="PF23281"/>
    </source>
</evidence>
<dbReference type="InterPro" id="IPR040342">
    <property type="entry name" value="DNAAF9"/>
</dbReference>
<feature type="domain" description="DAAF9" evidence="4">
    <location>
        <begin position="726"/>
        <end position="927"/>
    </location>
</feature>
<dbReference type="InterPro" id="IPR056498">
    <property type="entry name" value="DAAF9_N"/>
</dbReference>
<evidence type="ECO:0000259" key="5">
    <source>
        <dbReference type="Pfam" id="PF26246"/>
    </source>
</evidence>
<feature type="domain" description="DAAF9 N-terminal" evidence="1">
    <location>
        <begin position="7"/>
        <end position="210"/>
    </location>
</feature>
<dbReference type="InterPro" id="IPR058844">
    <property type="entry name" value="PB_DAAF9"/>
</dbReference>
<evidence type="ECO:0000313" key="7">
    <source>
        <dbReference type="Proteomes" id="UP001174136"/>
    </source>
</evidence>
<gene>
    <name evidence="6" type="ORF">N1851_007518</name>
</gene>
<dbReference type="Proteomes" id="UP001174136">
    <property type="component" value="Unassembled WGS sequence"/>
</dbReference>
<dbReference type="Pfam" id="PF23319">
    <property type="entry name" value="CobW_C_DAAF9"/>
    <property type="match status" value="1"/>
</dbReference>
<feature type="domain" description="DAAF9 CobW C-like" evidence="2">
    <location>
        <begin position="943"/>
        <end position="990"/>
    </location>
</feature>
<dbReference type="Pfam" id="PF25204">
    <property type="entry name" value="DAAF9_2"/>
    <property type="match status" value="1"/>
</dbReference>
<dbReference type="EMBL" id="JAOPHQ010001275">
    <property type="protein sequence ID" value="KAK0151338.1"/>
    <property type="molecule type" value="Genomic_DNA"/>
</dbReference>
<dbReference type="Pfam" id="PF23281">
    <property type="entry name" value="DAAF9_N"/>
    <property type="match status" value="1"/>
</dbReference>
<dbReference type="PANTHER" id="PTHR33664">
    <property type="entry name" value="RCG26366"/>
    <property type="match status" value="1"/>
</dbReference>
<feature type="domain" description="DAAF9 PH" evidence="5">
    <location>
        <begin position="495"/>
        <end position="697"/>
    </location>
</feature>
<protein>
    <submittedName>
        <fullName evidence="6">Uncharacterized protein</fullName>
    </submittedName>
</protein>
<sequence>MAAIRRMNGKNPGMNPAVSCSRLRKVQSLLCEGSSTTQDGLLCVLGIDSRYNEGCTELANFLFYGLYGKNQVNLDHVLEEFPEEVLDDVILLIQADSVHLYCNPVNYSYLLPYVSHWRNLHLYCLTPTEYEDEEAAEEFKISSFVSMIKDCSCIRVPYSSQGHMQNFHMFMMEKWPIIQAFALEGIGGGSFFTMKYKLMDISERLWQMYSRLDPLSLENLLAEDLVNFEKQWSNFYASMDLESHLSIQEVSEAQAGEVFRSYYSHGLISSNITEKSKGRQPFMLFGSHSSKEDLESYSFNFPSESHVVRSTGPCGSPATHMVLQCVAPKGPLACARTYFFGTTHSPLLSQIYSAAVQAVLSGIKCYSCSSSASKAEDVAEQTFLLALDSTNLRQYCSVLRSKIEFTIQAVNNEGRVLPLSDEGSRYVVKTASMTVADIPDLQRGSGDLGSVVFSECFLESTINIQQKDGGVSPDCCYTILTTTVPRYACWLVEGDVKQSEQAQLLVKQTEEDTCLGRALTGADGAHVCSSSLLSTPEEGKISFFSEGLLFVHPQYGSITLSKHHITHTSFFHEDSGAVASLFVEYDSSLLSHLPFPLQSPDHCLLFSLQPRSKSNKDFYSKVLSVWQSSDSALCLQLVDKDKLSWDQRSMHSRLQKLYESQEPPVAKRRGSLKTSYSHLPEQDMFLQHFALSSVGQEPILNDHLGALFPSADLRNPLTKHPDKVVITIISGLPGSHKDSLGTALVQLNKEGGRWVVYQPDPDSSDGFSASHLQRFLSNFLDSQRAVAPKPRLLLPTPGYTDVLEVIQAILFHPDPVVQACFSIGAVTACVEPLSSCMEHRFTFPKLVEQCSQGVVSAVVFTGRSSERKHLSTQFLHQLLRASNPSAAFILAERGAVTRNEDVKLILSDSSFNQPQMLRARYLLYPGWCKGRYSTGLGGLVLTQQRLLFHRPLERPLFITRCKALKSSLRGNPFRGNLYHVWGKVRFAGTTAISNSLLFSLTYFTSCRQKSSLTPSVHLDSERRMEVSYDTLSGALTIAPEQDPSQDPSCFLVFSGVGLTQDTLQDWLRLCAKQKEMKKVKRTRNSISLQEIKSIHASRHLEPMPSGFYYNGHQYVDIFGEKRPFHPSLSRKVMQGPRGFATQPEHVVPPDMEQFITEYVCDANREIELFNSQLDLQTQPDLFDP</sequence>
<dbReference type="InterPro" id="IPR058843">
    <property type="entry name" value="PH_DAAF9"/>
</dbReference>
<dbReference type="AlphaFoldDB" id="A0AA47P8K1"/>
<dbReference type="PANTHER" id="PTHR33664:SF1">
    <property type="entry name" value="DYNEIN AXONEMAL ASSEMBLY FACTOR 9"/>
    <property type="match status" value="1"/>
</dbReference>
<dbReference type="Pfam" id="PF26246">
    <property type="entry name" value="PH_DAAF9"/>
    <property type="match status" value="1"/>
</dbReference>
<dbReference type="Pfam" id="PF25203">
    <property type="entry name" value="PB_DAAF9"/>
    <property type="match status" value="1"/>
</dbReference>
<dbReference type="InterPro" id="IPR056414">
    <property type="entry name" value="DAAF9_CobW_C"/>
</dbReference>
<dbReference type="InterPro" id="IPR057478">
    <property type="entry name" value="DAAF9_2"/>
</dbReference>
<dbReference type="CDD" id="cd22936">
    <property type="entry name" value="shulin_C20orf194-like"/>
    <property type="match status" value="1"/>
</dbReference>
<evidence type="ECO:0000259" key="4">
    <source>
        <dbReference type="Pfam" id="PF25204"/>
    </source>
</evidence>
<keyword evidence="7" id="KW-1185">Reference proteome</keyword>
<evidence type="ECO:0000259" key="3">
    <source>
        <dbReference type="Pfam" id="PF25203"/>
    </source>
</evidence>
<evidence type="ECO:0000259" key="2">
    <source>
        <dbReference type="Pfam" id="PF23319"/>
    </source>
</evidence>
<comment type="caution">
    <text evidence="6">The sequence shown here is derived from an EMBL/GenBank/DDBJ whole genome shotgun (WGS) entry which is preliminary data.</text>
</comment>
<proteinExistence type="predicted"/>
<reference evidence="6" key="1">
    <citation type="journal article" date="2023" name="Front. Mar. Sci.">
        <title>A new Merluccius polli reference genome to investigate the effects of global change in West African waters.</title>
        <authorList>
            <person name="Mateo J.L."/>
            <person name="Blanco-Fernandez C."/>
            <person name="Garcia-Vazquez E."/>
            <person name="Machado-Schiaffino G."/>
        </authorList>
    </citation>
    <scope>NUCLEOTIDE SEQUENCE</scope>
    <source>
        <strain evidence="6">C29</strain>
        <tissue evidence="6">Fin</tissue>
    </source>
</reference>
<name>A0AA47P8K1_MERPO</name>